<organism evidence="2 3">
    <name type="scientific">Pseudomonas reactans</name>
    <dbReference type="NCBI Taxonomy" id="117680"/>
    <lineage>
        <taxon>Bacteria</taxon>
        <taxon>Pseudomonadati</taxon>
        <taxon>Pseudomonadota</taxon>
        <taxon>Gammaproteobacteria</taxon>
        <taxon>Pseudomonadales</taxon>
        <taxon>Pseudomonadaceae</taxon>
        <taxon>Pseudomonas</taxon>
    </lineage>
</organism>
<protein>
    <submittedName>
        <fullName evidence="2">Uncharacterized protein</fullName>
    </submittedName>
</protein>
<accession>A0A7Y8G0S8</accession>
<comment type="caution">
    <text evidence="2">The sequence shown here is derived from an EMBL/GenBank/DDBJ whole genome shotgun (WGS) entry which is preliminary data.</text>
</comment>
<sequence>MSNGLQSPEGTAKPDARPQAGENANEAAVPPSQLARLKDFSTVPNTYFQMVEGYVKTTEDITKASLFLVVNYGEGNWYIVTVDTAEYLSYTSQSYLYAYGSWSNAAYLTVKPLSFIKYPGLYLYNGYVCCNGVKKSPGKLMNVHPDWIN</sequence>
<dbReference type="AlphaFoldDB" id="A0A7Y8G0S8"/>
<evidence type="ECO:0000256" key="1">
    <source>
        <dbReference type="SAM" id="MobiDB-lite"/>
    </source>
</evidence>
<name>A0A7Y8G0S8_9PSED</name>
<gene>
    <name evidence="2" type="ORF">HX893_12260</name>
</gene>
<reference evidence="2 3" key="1">
    <citation type="submission" date="2020-04" db="EMBL/GenBank/DDBJ databases">
        <title>Molecular characterization of pseudomonads from Agaricus bisporus reveal novel blotch 2 pathogens in Western Europe.</title>
        <authorList>
            <person name="Taparia T."/>
            <person name="Krijger M."/>
            <person name="Haynes E."/>
            <person name="Elpinstone J.G."/>
            <person name="Noble R."/>
            <person name="Van Der Wolf J."/>
        </authorList>
    </citation>
    <scope>NUCLEOTIDE SEQUENCE [LARGE SCALE GENOMIC DNA]</scope>
    <source>
        <strain evidence="2 3">P8021</strain>
    </source>
</reference>
<feature type="region of interest" description="Disordered" evidence="1">
    <location>
        <begin position="1"/>
        <end position="29"/>
    </location>
</feature>
<evidence type="ECO:0000313" key="2">
    <source>
        <dbReference type="EMBL" id="NWE88910.1"/>
    </source>
</evidence>
<dbReference type="Proteomes" id="UP000585226">
    <property type="component" value="Unassembled WGS sequence"/>
</dbReference>
<evidence type="ECO:0000313" key="3">
    <source>
        <dbReference type="Proteomes" id="UP000585226"/>
    </source>
</evidence>
<dbReference type="EMBL" id="JACASD010000025">
    <property type="protein sequence ID" value="NWE88910.1"/>
    <property type="molecule type" value="Genomic_DNA"/>
</dbReference>
<dbReference type="RefSeq" id="WP_177111266.1">
    <property type="nucleotide sequence ID" value="NZ_JACASB010000085.1"/>
</dbReference>
<proteinExistence type="predicted"/>